<keyword evidence="7" id="KW-0289">Folate biosynthesis</keyword>
<dbReference type="CDD" id="cd00483">
    <property type="entry name" value="HPPK"/>
    <property type="match status" value="1"/>
</dbReference>
<dbReference type="InterPro" id="IPR035907">
    <property type="entry name" value="Hppk_sf"/>
</dbReference>
<dbReference type="GO" id="GO:0016301">
    <property type="term" value="F:kinase activity"/>
    <property type="evidence" value="ECO:0007669"/>
    <property type="project" value="UniProtKB-KW"/>
</dbReference>
<gene>
    <name evidence="9" type="primary">folK</name>
    <name evidence="9" type="ORF">CTT34_14105</name>
</gene>
<dbReference type="Pfam" id="PF01288">
    <property type="entry name" value="HPPK"/>
    <property type="match status" value="1"/>
</dbReference>
<dbReference type="InterPro" id="IPR000550">
    <property type="entry name" value="Hppk"/>
</dbReference>
<dbReference type="GO" id="GO:0046656">
    <property type="term" value="P:folic acid biosynthetic process"/>
    <property type="evidence" value="ECO:0007669"/>
    <property type="project" value="UniProtKB-KW"/>
</dbReference>
<dbReference type="Proteomes" id="UP000463949">
    <property type="component" value="Chromosome"/>
</dbReference>
<protein>
    <recommendedName>
        <fullName evidence="2">2-amino-4-hydroxy-6-hydroxymethyldihydropteridine diphosphokinase</fullName>
        <ecNumber evidence="2">2.7.6.3</ecNumber>
    </recommendedName>
</protein>
<dbReference type="EMBL" id="CP024621">
    <property type="protein sequence ID" value="QHD50736.1"/>
    <property type="molecule type" value="Genomic_DNA"/>
</dbReference>
<feature type="domain" description="7,8-dihydro-6-hydroxymethylpterin-pyrophosphokinase" evidence="8">
    <location>
        <begin position="6"/>
        <end position="131"/>
    </location>
</feature>
<proteinExistence type="predicted"/>
<sequence>MNLVTLSLGSNIDPDTHIRLCLDALEETFGPLQISRIFESEPVGFKDSRNFYNLVVAFYSDWSVSDLQAWSKALEIAHGRTPDMKKCSPRALDIDLLTVGDACGIIDDVTLPRGEITRNAFVLQPLAELLPNTRHPACHTSYATLWKRFALGDQRLWPIDFHWRGRWISQADPQLRAAIAR</sequence>
<dbReference type="NCBIfam" id="TIGR01498">
    <property type="entry name" value="folK"/>
    <property type="match status" value="1"/>
</dbReference>
<keyword evidence="3" id="KW-0808">Transferase</keyword>
<accession>A0A857GQI1</accession>
<dbReference type="GO" id="GO:0003848">
    <property type="term" value="F:2-amino-4-hydroxy-6-hydroxymethyldihydropteridine diphosphokinase activity"/>
    <property type="evidence" value="ECO:0007669"/>
    <property type="project" value="UniProtKB-EC"/>
</dbReference>
<dbReference type="RefSeq" id="WP_159342994.1">
    <property type="nucleotide sequence ID" value="NZ_CP024621.1"/>
</dbReference>
<dbReference type="EC" id="2.7.6.3" evidence="2"/>
<dbReference type="GO" id="GO:0046654">
    <property type="term" value="P:tetrahydrofolate biosynthetic process"/>
    <property type="evidence" value="ECO:0007669"/>
    <property type="project" value="UniProtKB-UniPathway"/>
</dbReference>
<dbReference type="GO" id="GO:0005524">
    <property type="term" value="F:ATP binding"/>
    <property type="evidence" value="ECO:0007669"/>
    <property type="project" value="UniProtKB-KW"/>
</dbReference>
<comment type="pathway">
    <text evidence="1">Cofactor biosynthesis; tetrahydrofolate biosynthesis; 2-amino-4-hydroxy-6-hydroxymethyl-7,8-dihydropteridine diphosphate from 7,8-dihydroneopterin triphosphate: step 4/4.</text>
</comment>
<keyword evidence="6" id="KW-0067">ATP-binding</keyword>
<dbReference type="AlphaFoldDB" id="A0A857GQI1"/>
<dbReference type="KEGG" id="hmd:CTT34_14105"/>
<dbReference type="OrthoDB" id="9790168at2"/>
<dbReference type="SUPFAM" id="SSF55083">
    <property type="entry name" value="6-hydroxymethyl-7,8-dihydropterin pyrophosphokinase, HPPK"/>
    <property type="match status" value="1"/>
</dbReference>
<keyword evidence="5 9" id="KW-0418">Kinase</keyword>
<evidence type="ECO:0000259" key="8">
    <source>
        <dbReference type="Pfam" id="PF01288"/>
    </source>
</evidence>
<evidence type="ECO:0000256" key="1">
    <source>
        <dbReference type="ARBA" id="ARBA00005051"/>
    </source>
</evidence>
<evidence type="ECO:0000256" key="5">
    <source>
        <dbReference type="ARBA" id="ARBA00022777"/>
    </source>
</evidence>
<keyword evidence="4" id="KW-0547">Nucleotide-binding</keyword>
<dbReference type="UniPathway" id="UPA00077">
    <property type="reaction ID" value="UER00155"/>
</dbReference>
<evidence type="ECO:0000256" key="3">
    <source>
        <dbReference type="ARBA" id="ARBA00022679"/>
    </source>
</evidence>
<dbReference type="PANTHER" id="PTHR43071:SF2">
    <property type="entry name" value="2-AMINO-4-HYDROXY-6-HYDROXYMETHYLDIHYDROPTERIDINE PYROPHOSPHOKINASE"/>
    <property type="match status" value="1"/>
</dbReference>
<reference evidence="9 10" key="1">
    <citation type="submission" date="2017-10" db="EMBL/GenBank/DDBJ databases">
        <title>Coral associated bacteria.</title>
        <authorList>
            <person name="Wang X."/>
        </authorList>
    </citation>
    <scope>NUCLEOTIDE SEQUENCE [LARGE SCALE GENOMIC DNA]</scope>
    <source>
        <strain evidence="9 10">SCSIO 43005</strain>
    </source>
</reference>
<name>A0A857GQI1_9GAMM</name>
<dbReference type="PANTHER" id="PTHR43071">
    <property type="entry name" value="2-AMINO-4-HYDROXY-6-HYDROXYMETHYLDIHYDROPTERIDINE PYROPHOSPHOKINASE"/>
    <property type="match status" value="1"/>
</dbReference>
<evidence type="ECO:0000313" key="9">
    <source>
        <dbReference type="EMBL" id="QHD50736.1"/>
    </source>
</evidence>
<dbReference type="Gene3D" id="3.30.70.560">
    <property type="entry name" value="7,8-Dihydro-6-hydroxymethylpterin-pyrophosphokinase HPPK"/>
    <property type="match status" value="1"/>
</dbReference>
<evidence type="ECO:0000256" key="2">
    <source>
        <dbReference type="ARBA" id="ARBA00013253"/>
    </source>
</evidence>
<evidence type="ECO:0000313" key="10">
    <source>
        <dbReference type="Proteomes" id="UP000463949"/>
    </source>
</evidence>
<evidence type="ECO:0000256" key="4">
    <source>
        <dbReference type="ARBA" id="ARBA00022741"/>
    </source>
</evidence>
<evidence type="ECO:0000256" key="6">
    <source>
        <dbReference type="ARBA" id="ARBA00022840"/>
    </source>
</evidence>
<organism evidence="9 10">
    <name type="scientific">Vreelandella aquamarina</name>
    <dbReference type="NCBI Taxonomy" id="77097"/>
    <lineage>
        <taxon>Bacteria</taxon>
        <taxon>Pseudomonadati</taxon>
        <taxon>Pseudomonadota</taxon>
        <taxon>Gammaproteobacteria</taxon>
        <taxon>Oceanospirillales</taxon>
        <taxon>Halomonadaceae</taxon>
        <taxon>Vreelandella</taxon>
    </lineage>
</organism>
<evidence type="ECO:0000256" key="7">
    <source>
        <dbReference type="ARBA" id="ARBA00022909"/>
    </source>
</evidence>